<dbReference type="InterPro" id="IPR001645">
    <property type="entry name" value="Folylpolyglutamate_synth"/>
</dbReference>
<evidence type="ECO:0000256" key="8">
    <source>
        <dbReference type="ARBA" id="ARBA00022840"/>
    </source>
</evidence>
<dbReference type="GO" id="GO:0005739">
    <property type="term" value="C:mitochondrion"/>
    <property type="evidence" value="ECO:0007669"/>
    <property type="project" value="TreeGrafter"/>
</dbReference>
<feature type="compositionally biased region" description="Low complexity" evidence="13">
    <location>
        <begin position="78"/>
        <end position="87"/>
    </location>
</feature>
<protein>
    <recommendedName>
        <fullName evidence="3">tetrahydrofolate synthase</fullName>
        <ecNumber evidence="3">6.3.2.17</ecNumber>
    </recommendedName>
    <alternativeName>
        <fullName evidence="11">Folylpoly-gamma-glutamate synthetase</fullName>
    </alternativeName>
    <alternativeName>
        <fullName evidence="10">Tetrahydrofolylpolyglutamate synthase</fullName>
    </alternativeName>
</protein>
<evidence type="ECO:0000256" key="6">
    <source>
        <dbReference type="ARBA" id="ARBA00022723"/>
    </source>
</evidence>
<dbReference type="InterPro" id="IPR036565">
    <property type="entry name" value="Mur-like_cat_sf"/>
</dbReference>
<evidence type="ECO:0000256" key="7">
    <source>
        <dbReference type="ARBA" id="ARBA00022741"/>
    </source>
</evidence>
<keyword evidence="9" id="KW-0460">Magnesium</keyword>
<keyword evidence="5" id="KW-0436">Ligase</keyword>
<keyword evidence="6" id="KW-0479">Metal-binding</keyword>
<keyword evidence="8" id="KW-0067">ATP-binding</keyword>
<comment type="pathway">
    <text evidence="1">Cofactor biosynthesis; tetrahydrofolylpolyglutamate biosynthesis.</text>
</comment>
<comment type="caution">
    <text evidence="14">The sequence shown here is derived from an EMBL/GenBank/DDBJ whole genome shotgun (WGS) entry which is preliminary data.</text>
</comment>
<feature type="region of interest" description="Disordered" evidence="13">
    <location>
        <begin position="63"/>
        <end position="87"/>
    </location>
</feature>
<keyword evidence="4" id="KW-0554">One-carbon metabolism</keyword>
<evidence type="ECO:0000256" key="10">
    <source>
        <dbReference type="ARBA" id="ARBA00030592"/>
    </source>
</evidence>
<dbReference type="InterPro" id="IPR036615">
    <property type="entry name" value="Mur_ligase_C_dom_sf"/>
</dbReference>
<dbReference type="GO" id="GO:0006730">
    <property type="term" value="P:one-carbon metabolic process"/>
    <property type="evidence" value="ECO:0007669"/>
    <property type="project" value="UniProtKB-KW"/>
</dbReference>
<proteinExistence type="inferred from homology"/>
<evidence type="ECO:0000256" key="12">
    <source>
        <dbReference type="ARBA" id="ARBA00047493"/>
    </source>
</evidence>
<evidence type="ECO:0000256" key="3">
    <source>
        <dbReference type="ARBA" id="ARBA00013025"/>
    </source>
</evidence>
<accession>A0AAE8SW27</accession>
<evidence type="ECO:0000256" key="2">
    <source>
        <dbReference type="ARBA" id="ARBA00008276"/>
    </source>
</evidence>
<reference evidence="14" key="1">
    <citation type="submission" date="2018-03" db="EMBL/GenBank/DDBJ databases">
        <authorList>
            <person name="Guldener U."/>
        </authorList>
    </citation>
    <scope>NUCLEOTIDE SEQUENCE</scope>
</reference>
<dbReference type="Gene3D" id="3.40.1190.10">
    <property type="entry name" value="Mur-like, catalytic domain"/>
    <property type="match status" value="1"/>
</dbReference>
<dbReference type="EMBL" id="ONZQ02000006">
    <property type="protein sequence ID" value="SPO02537.1"/>
    <property type="molecule type" value="Genomic_DNA"/>
</dbReference>
<dbReference type="GO" id="GO:0005524">
    <property type="term" value="F:ATP binding"/>
    <property type="evidence" value="ECO:0007669"/>
    <property type="project" value="UniProtKB-KW"/>
</dbReference>
<dbReference type="SUPFAM" id="SSF53623">
    <property type="entry name" value="MurD-like peptide ligases, catalytic domain"/>
    <property type="match status" value="1"/>
</dbReference>
<dbReference type="Proteomes" id="UP001187682">
    <property type="component" value="Unassembled WGS sequence"/>
</dbReference>
<dbReference type="EC" id="6.3.2.17" evidence="3"/>
<dbReference type="SUPFAM" id="SSF53244">
    <property type="entry name" value="MurD-like peptide ligases, peptide-binding domain"/>
    <property type="match status" value="1"/>
</dbReference>
<evidence type="ECO:0000313" key="14">
    <source>
        <dbReference type="EMBL" id="SPO02537.1"/>
    </source>
</evidence>
<evidence type="ECO:0000256" key="5">
    <source>
        <dbReference type="ARBA" id="ARBA00022598"/>
    </source>
</evidence>
<dbReference type="Gene3D" id="3.90.190.20">
    <property type="entry name" value="Mur ligase, C-terminal domain"/>
    <property type="match status" value="1"/>
</dbReference>
<evidence type="ECO:0000256" key="11">
    <source>
        <dbReference type="ARBA" id="ARBA00030876"/>
    </source>
</evidence>
<name>A0AAE8SW27_9PEZI</name>
<evidence type="ECO:0000256" key="1">
    <source>
        <dbReference type="ARBA" id="ARBA00005150"/>
    </source>
</evidence>
<dbReference type="AlphaFoldDB" id="A0AAE8SW27"/>
<dbReference type="InterPro" id="IPR018109">
    <property type="entry name" value="Folylpolyglutamate_synth_CS"/>
</dbReference>
<dbReference type="GO" id="GO:0046872">
    <property type="term" value="F:metal ion binding"/>
    <property type="evidence" value="ECO:0007669"/>
    <property type="project" value="UniProtKB-KW"/>
</dbReference>
<dbReference type="PANTHER" id="PTHR11136">
    <property type="entry name" value="FOLYLPOLYGLUTAMATE SYNTHASE-RELATED"/>
    <property type="match status" value="1"/>
</dbReference>
<keyword evidence="7" id="KW-0547">Nucleotide-binding</keyword>
<comment type="catalytic activity">
    <reaction evidence="12">
        <text>(6S)-5,6,7,8-tetrahydrofolyl-(gamma-L-Glu)(n) + L-glutamate + ATP = (6S)-5,6,7,8-tetrahydrofolyl-(gamma-L-Glu)(n+1) + ADP + phosphate + H(+)</text>
        <dbReference type="Rhea" id="RHEA:10580"/>
        <dbReference type="Rhea" id="RHEA-COMP:14738"/>
        <dbReference type="Rhea" id="RHEA-COMP:14740"/>
        <dbReference type="ChEBI" id="CHEBI:15378"/>
        <dbReference type="ChEBI" id="CHEBI:29985"/>
        <dbReference type="ChEBI" id="CHEBI:30616"/>
        <dbReference type="ChEBI" id="CHEBI:43474"/>
        <dbReference type="ChEBI" id="CHEBI:141005"/>
        <dbReference type="ChEBI" id="CHEBI:456216"/>
        <dbReference type="EC" id="6.3.2.17"/>
    </reaction>
</comment>
<evidence type="ECO:0000256" key="13">
    <source>
        <dbReference type="SAM" id="MobiDB-lite"/>
    </source>
</evidence>
<comment type="similarity">
    <text evidence="2">Belongs to the folylpolyglutamate synthase family.</text>
</comment>
<dbReference type="PANTHER" id="PTHR11136:SF5">
    <property type="entry name" value="FOLYLPOLYGLUTAMATE SYNTHASE, MITOCHONDRIAL"/>
    <property type="match status" value="1"/>
</dbReference>
<keyword evidence="15" id="KW-1185">Reference proteome</keyword>
<evidence type="ECO:0000256" key="9">
    <source>
        <dbReference type="ARBA" id="ARBA00022842"/>
    </source>
</evidence>
<evidence type="ECO:0000313" key="15">
    <source>
        <dbReference type="Proteomes" id="UP001187682"/>
    </source>
</evidence>
<dbReference type="GO" id="GO:0005829">
    <property type="term" value="C:cytosol"/>
    <property type="evidence" value="ECO:0007669"/>
    <property type="project" value="TreeGrafter"/>
</dbReference>
<organism evidence="14 15">
    <name type="scientific">Cephalotrichum gorgonifer</name>
    <dbReference type="NCBI Taxonomy" id="2041049"/>
    <lineage>
        <taxon>Eukaryota</taxon>
        <taxon>Fungi</taxon>
        <taxon>Dikarya</taxon>
        <taxon>Ascomycota</taxon>
        <taxon>Pezizomycotina</taxon>
        <taxon>Sordariomycetes</taxon>
        <taxon>Hypocreomycetidae</taxon>
        <taxon>Microascales</taxon>
        <taxon>Microascaceae</taxon>
        <taxon>Cephalotrichum</taxon>
    </lineage>
</organism>
<dbReference type="GO" id="GO:0004326">
    <property type="term" value="F:tetrahydrofolylpolyglutamate synthase activity"/>
    <property type="evidence" value="ECO:0007669"/>
    <property type="project" value="UniProtKB-EC"/>
</dbReference>
<gene>
    <name evidence="14" type="ORF">DNG_05210</name>
</gene>
<sequence>MNTAIPRLHAVPIPWARGSRLQLLFKLRSVFGRLPSTRGMATRSRTYEDALELLGSLQPNTSATGLFKKAPNSPSPSPSSSTSPSPNARAIPEMLAWLSLAGITPANLPFRAIHIAGTKGKGSTATYASSVLRAGLGPGARVGTYTSPHLVTVRERISLDGAPIPRELFARYFFEVWDAVGCAPASDPGGGGPPGADGLVRPFYFRFLTILALHVFRREGIRHAVVECGIGGEYDATNVLPASAVSASVVTHLELDHVAMLGGTEAEIAWHKAGIFKSGVPAFTRPQTPEAMAVLRARAAEKGAPLVEISDEEAALWEGDDASEGPFERDNRALGAAAALCHLWGTHGPVTPKDKAWVSEAMRGARLGGRCQVLRRGPTTFYLDGAHTSESASRIGSWFGSRTGSSGPRRVLLFNQQYRDAAALLERVVEGFAPATFDEAIFTRNELEGDGERDVGVQEGLGEAMGKMSPRTEVVVAGNLGEALEKLEGREVEVLVTGSLYLVGGVLKALGEEEGQVDSG</sequence>
<dbReference type="NCBIfam" id="TIGR01499">
    <property type="entry name" value="folC"/>
    <property type="match status" value="1"/>
</dbReference>
<dbReference type="PROSITE" id="PS01012">
    <property type="entry name" value="FOLYLPOLYGLU_SYNT_2"/>
    <property type="match status" value="1"/>
</dbReference>
<evidence type="ECO:0000256" key="4">
    <source>
        <dbReference type="ARBA" id="ARBA00022563"/>
    </source>
</evidence>